<reference evidence="8" key="5">
    <citation type="journal article" date="2021" name="G3 (Bethesda)">
        <title>Aegilops tauschii genome assembly Aet v5.0 features greater sequence contiguity and improved annotation.</title>
        <authorList>
            <person name="Wang L."/>
            <person name="Zhu T."/>
            <person name="Rodriguez J.C."/>
            <person name="Deal K.R."/>
            <person name="Dubcovsky J."/>
            <person name="McGuire P.E."/>
            <person name="Lux T."/>
            <person name="Spannagl M."/>
            <person name="Mayer K.F.X."/>
            <person name="Baldrich P."/>
            <person name="Meyers B.C."/>
            <person name="Huo N."/>
            <person name="Gu Y.Q."/>
            <person name="Zhou H."/>
            <person name="Devos K.M."/>
            <person name="Bennetzen J.L."/>
            <person name="Unver T."/>
            <person name="Budak H."/>
            <person name="Gulick P.J."/>
            <person name="Galiba G."/>
            <person name="Kalapos B."/>
            <person name="Nelson D.R."/>
            <person name="Li P."/>
            <person name="You F.M."/>
            <person name="Luo M.C."/>
            <person name="Dvorak J."/>
        </authorList>
    </citation>
    <scope>NUCLEOTIDE SEQUENCE [LARGE SCALE GENOMIC DNA]</scope>
    <source>
        <strain evidence="8">cv. AL8/78</strain>
    </source>
</reference>
<comment type="catalytic activity">
    <reaction evidence="6">
        <text>L-threonyl-[protein] + ATP = O-phospho-L-threonyl-[protein] + ADP + H(+)</text>
        <dbReference type="Rhea" id="RHEA:46608"/>
        <dbReference type="Rhea" id="RHEA-COMP:11060"/>
        <dbReference type="Rhea" id="RHEA-COMP:11605"/>
        <dbReference type="ChEBI" id="CHEBI:15378"/>
        <dbReference type="ChEBI" id="CHEBI:30013"/>
        <dbReference type="ChEBI" id="CHEBI:30616"/>
        <dbReference type="ChEBI" id="CHEBI:61977"/>
        <dbReference type="ChEBI" id="CHEBI:456216"/>
        <dbReference type="EC" id="2.7.11.1"/>
    </reaction>
</comment>
<reference evidence="9" key="2">
    <citation type="journal article" date="2017" name="Nat. Plants">
        <title>The Aegilops tauschii genome reveals multiple impacts of transposons.</title>
        <authorList>
            <person name="Zhao G."/>
            <person name="Zou C."/>
            <person name="Li K."/>
            <person name="Wang K."/>
            <person name="Li T."/>
            <person name="Gao L."/>
            <person name="Zhang X."/>
            <person name="Wang H."/>
            <person name="Yang Z."/>
            <person name="Liu X."/>
            <person name="Jiang W."/>
            <person name="Mao L."/>
            <person name="Kong X."/>
            <person name="Jiao Y."/>
            <person name="Jia J."/>
        </authorList>
    </citation>
    <scope>NUCLEOTIDE SEQUENCE [LARGE SCALE GENOMIC DNA]</scope>
    <source>
        <strain evidence="9">cv. AL8/78</strain>
    </source>
</reference>
<comment type="catalytic activity">
    <reaction evidence="7">
        <text>L-seryl-[protein] + ATP = O-phospho-L-seryl-[protein] + ADP + H(+)</text>
        <dbReference type="Rhea" id="RHEA:17989"/>
        <dbReference type="Rhea" id="RHEA-COMP:9863"/>
        <dbReference type="Rhea" id="RHEA-COMP:11604"/>
        <dbReference type="ChEBI" id="CHEBI:15378"/>
        <dbReference type="ChEBI" id="CHEBI:29999"/>
        <dbReference type="ChEBI" id="CHEBI:30616"/>
        <dbReference type="ChEBI" id="CHEBI:83421"/>
        <dbReference type="ChEBI" id="CHEBI:456216"/>
        <dbReference type="EC" id="2.7.11.1"/>
    </reaction>
</comment>
<reference evidence="8" key="3">
    <citation type="journal article" date="2017" name="Nature">
        <title>Genome sequence of the progenitor of the wheat D genome Aegilops tauschii.</title>
        <authorList>
            <person name="Luo M.C."/>
            <person name="Gu Y.Q."/>
            <person name="Puiu D."/>
            <person name="Wang H."/>
            <person name="Twardziok S.O."/>
            <person name="Deal K.R."/>
            <person name="Huo N."/>
            <person name="Zhu T."/>
            <person name="Wang L."/>
            <person name="Wang Y."/>
            <person name="McGuire P.E."/>
            <person name="Liu S."/>
            <person name="Long H."/>
            <person name="Ramasamy R.K."/>
            <person name="Rodriguez J.C."/>
            <person name="Van S.L."/>
            <person name="Yuan L."/>
            <person name="Wang Z."/>
            <person name="Xia Z."/>
            <person name="Xiao L."/>
            <person name="Anderson O.D."/>
            <person name="Ouyang S."/>
            <person name="Liang Y."/>
            <person name="Zimin A.V."/>
            <person name="Pertea G."/>
            <person name="Qi P."/>
            <person name="Bennetzen J.L."/>
            <person name="Dai X."/>
            <person name="Dawson M.W."/>
            <person name="Muller H.G."/>
            <person name="Kugler K."/>
            <person name="Rivarola-Duarte L."/>
            <person name="Spannagl M."/>
            <person name="Mayer K.F.X."/>
            <person name="Lu F.H."/>
            <person name="Bevan M.W."/>
            <person name="Leroy P."/>
            <person name="Li P."/>
            <person name="You F.M."/>
            <person name="Sun Q."/>
            <person name="Liu Z."/>
            <person name="Lyons E."/>
            <person name="Wicker T."/>
            <person name="Salzberg S.L."/>
            <person name="Devos K.M."/>
            <person name="Dvorak J."/>
        </authorList>
    </citation>
    <scope>NUCLEOTIDE SEQUENCE [LARGE SCALE GENOMIC DNA]</scope>
    <source>
        <strain evidence="8">cv. AL8/78</strain>
    </source>
</reference>
<evidence type="ECO:0000313" key="9">
    <source>
        <dbReference type="Proteomes" id="UP000015105"/>
    </source>
</evidence>
<dbReference type="GO" id="GO:0004674">
    <property type="term" value="F:protein serine/threonine kinase activity"/>
    <property type="evidence" value="ECO:0007669"/>
    <property type="project" value="UniProtKB-EC"/>
</dbReference>
<protein>
    <recommendedName>
        <fullName evidence="1">non-specific serine/threonine protein kinase</fullName>
        <ecNumber evidence="1">2.7.11.1</ecNumber>
    </recommendedName>
</protein>
<dbReference type="GO" id="GO:0005524">
    <property type="term" value="F:ATP binding"/>
    <property type="evidence" value="ECO:0007669"/>
    <property type="project" value="UniProtKB-KW"/>
</dbReference>
<keyword evidence="5" id="KW-0067">ATP-binding</keyword>
<evidence type="ECO:0000256" key="2">
    <source>
        <dbReference type="ARBA" id="ARBA00022679"/>
    </source>
</evidence>
<dbReference type="PANTHER" id="PTHR12209:SF0">
    <property type="entry name" value="EKC_KEOPS COMPLEX SUBUNIT TP53RK"/>
    <property type="match status" value="1"/>
</dbReference>
<evidence type="ECO:0000256" key="7">
    <source>
        <dbReference type="ARBA" id="ARBA00048679"/>
    </source>
</evidence>
<keyword evidence="2" id="KW-0808">Transferase</keyword>
<sequence length="36" mass="4208">MEKILAAYRKASRQWCATTNKLAQVRQRGRKRTMVG</sequence>
<proteinExistence type="predicted"/>
<dbReference type="Gramene" id="AET3Gv20861700.4">
    <property type="protein sequence ID" value="AET3Gv20861700.4"/>
    <property type="gene ID" value="AET3Gv20861700"/>
</dbReference>
<accession>A0A453G2I1</accession>
<dbReference type="Proteomes" id="UP000015105">
    <property type="component" value="Chromosome 3D"/>
</dbReference>
<dbReference type="GO" id="GO:0005634">
    <property type="term" value="C:nucleus"/>
    <property type="evidence" value="ECO:0007669"/>
    <property type="project" value="TreeGrafter"/>
</dbReference>
<evidence type="ECO:0000313" key="8">
    <source>
        <dbReference type="EnsemblPlants" id="AET3Gv20861700.4"/>
    </source>
</evidence>
<keyword evidence="4" id="KW-0418">Kinase</keyword>
<name>A0A453G2I1_AEGTS</name>
<dbReference type="EC" id="2.7.11.1" evidence="1"/>
<evidence type="ECO:0000256" key="1">
    <source>
        <dbReference type="ARBA" id="ARBA00012513"/>
    </source>
</evidence>
<evidence type="ECO:0000256" key="3">
    <source>
        <dbReference type="ARBA" id="ARBA00022741"/>
    </source>
</evidence>
<keyword evidence="9" id="KW-1185">Reference proteome</keyword>
<dbReference type="GO" id="GO:0005829">
    <property type="term" value="C:cytosol"/>
    <property type="evidence" value="ECO:0007669"/>
    <property type="project" value="TreeGrafter"/>
</dbReference>
<dbReference type="EnsemblPlants" id="AET3Gv20861700.4">
    <property type="protein sequence ID" value="AET3Gv20861700.4"/>
    <property type="gene ID" value="AET3Gv20861700"/>
</dbReference>
<reference evidence="8" key="4">
    <citation type="submission" date="2019-03" db="UniProtKB">
        <authorList>
            <consortium name="EnsemblPlants"/>
        </authorList>
    </citation>
    <scope>IDENTIFICATION</scope>
</reference>
<dbReference type="GO" id="GO:0000408">
    <property type="term" value="C:EKC/KEOPS complex"/>
    <property type="evidence" value="ECO:0007669"/>
    <property type="project" value="TreeGrafter"/>
</dbReference>
<reference evidence="9" key="1">
    <citation type="journal article" date="2014" name="Science">
        <title>Ancient hybridizations among the ancestral genomes of bread wheat.</title>
        <authorList>
            <consortium name="International Wheat Genome Sequencing Consortium,"/>
            <person name="Marcussen T."/>
            <person name="Sandve S.R."/>
            <person name="Heier L."/>
            <person name="Spannagl M."/>
            <person name="Pfeifer M."/>
            <person name="Jakobsen K.S."/>
            <person name="Wulff B.B."/>
            <person name="Steuernagel B."/>
            <person name="Mayer K.F."/>
            <person name="Olsen O.A."/>
        </authorList>
    </citation>
    <scope>NUCLEOTIDE SEQUENCE [LARGE SCALE GENOMIC DNA]</scope>
    <source>
        <strain evidence="9">cv. AL8/78</strain>
    </source>
</reference>
<dbReference type="GO" id="GO:0070525">
    <property type="term" value="P:tRNA threonylcarbamoyladenosine metabolic process"/>
    <property type="evidence" value="ECO:0007669"/>
    <property type="project" value="TreeGrafter"/>
</dbReference>
<keyword evidence="3" id="KW-0547">Nucleotide-binding</keyword>
<organism evidence="8 9">
    <name type="scientific">Aegilops tauschii subsp. strangulata</name>
    <name type="common">Goatgrass</name>
    <dbReference type="NCBI Taxonomy" id="200361"/>
    <lineage>
        <taxon>Eukaryota</taxon>
        <taxon>Viridiplantae</taxon>
        <taxon>Streptophyta</taxon>
        <taxon>Embryophyta</taxon>
        <taxon>Tracheophyta</taxon>
        <taxon>Spermatophyta</taxon>
        <taxon>Magnoliopsida</taxon>
        <taxon>Liliopsida</taxon>
        <taxon>Poales</taxon>
        <taxon>Poaceae</taxon>
        <taxon>BOP clade</taxon>
        <taxon>Pooideae</taxon>
        <taxon>Triticodae</taxon>
        <taxon>Triticeae</taxon>
        <taxon>Triticinae</taxon>
        <taxon>Aegilops</taxon>
    </lineage>
</organism>
<dbReference type="PANTHER" id="PTHR12209">
    <property type="entry name" value="NON-SPECIFIC SERINE/THREONINE PROTEIN KINASE"/>
    <property type="match status" value="1"/>
</dbReference>
<evidence type="ECO:0000256" key="4">
    <source>
        <dbReference type="ARBA" id="ARBA00022777"/>
    </source>
</evidence>
<evidence type="ECO:0000256" key="5">
    <source>
        <dbReference type="ARBA" id="ARBA00022840"/>
    </source>
</evidence>
<dbReference type="AlphaFoldDB" id="A0A453G2I1"/>
<evidence type="ECO:0000256" key="6">
    <source>
        <dbReference type="ARBA" id="ARBA00047899"/>
    </source>
</evidence>